<feature type="signal peptide" evidence="1">
    <location>
        <begin position="1"/>
        <end position="18"/>
    </location>
</feature>
<dbReference type="EMBL" id="AVCK01000012">
    <property type="protein sequence ID" value="KFN46835.1"/>
    <property type="molecule type" value="Genomic_DNA"/>
</dbReference>
<feature type="chain" id="PRO_5001869965" description="DUF2884 family protein" evidence="1">
    <location>
        <begin position="19"/>
        <end position="196"/>
    </location>
</feature>
<evidence type="ECO:0000256" key="1">
    <source>
        <dbReference type="SAM" id="SignalP"/>
    </source>
</evidence>
<gene>
    <name evidence="2" type="ORF">N787_00650</name>
</gene>
<evidence type="ECO:0000313" key="2">
    <source>
        <dbReference type="EMBL" id="KFN46835.1"/>
    </source>
</evidence>
<dbReference type="PATRIC" id="fig|1384056.3.peg.760"/>
<sequence length="196" mass="20305">MTRLIAQPLLLAALLATAACSGKDEAPAADARDGFAGLADKAVNEIREEFATEDMDLGRGRNDEPAAKLSPQGDLVIGGDKVAMDDGQREIALAYRNALAKVAETGARIGLQGAALAGDALKLAAASALSGDGTTVEEQLKGQTAELEAEAKALCGLLPDLYARQQRFAEAVPAFAPYANMDEADIEKCGDGKFTP</sequence>
<dbReference type="eggNOG" id="ENOG5030T81">
    <property type="taxonomic scope" value="Bacteria"/>
</dbReference>
<keyword evidence="1" id="KW-0732">Signal</keyword>
<reference evidence="2 3" key="1">
    <citation type="submission" date="2013-09" db="EMBL/GenBank/DDBJ databases">
        <title>Genome sequencing of Arenimonas metalli.</title>
        <authorList>
            <person name="Chen F."/>
            <person name="Wang G."/>
        </authorList>
    </citation>
    <scope>NUCLEOTIDE SEQUENCE [LARGE SCALE GENOMIC DNA]</scope>
    <source>
        <strain evidence="2 3">CF5-1</strain>
    </source>
</reference>
<dbReference type="AlphaFoldDB" id="A0A091BR80"/>
<organism evidence="2 3">
    <name type="scientific">Arenimonas metalli CF5-1</name>
    <dbReference type="NCBI Taxonomy" id="1384056"/>
    <lineage>
        <taxon>Bacteria</taxon>
        <taxon>Pseudomonadati</taxon>
        <taxon>Pseudomonadota</taxon>
        <taxon>Gammaproteobacteria</taxon>
        <taxon>Lysobacterales</taxon>
        <taxon>Lysobacteraceae</taxon>
        <taxon>Arenimonas</taxon>
    </lineage>
</organism>
<dbReference type="OrthoDB" id="6057407at2"/>
<accession>A0A091BR80</accession>
<evidence type="ECO:0000313" key="3">
    <source>
        <dbReference type="Proteomes" id="UP000029393"/>
    </source>
</evidence>
<keyword evidence="3" id="KW-1185">Reference proteome</keyword>
<evidence type="ECO:0008006" key="4">
    <source>
        <dbReference type="Google" id="ProtNLM"/>
    </source>
</evidence>
<dbReference type="RefSeq" id="WP_052575107.1">
    <property type="nucleotide sequence ID" value="NZ_AVCK01000012.1"/>
</dbReference>
<proteinExistence type="predicted"/>
<dbReference type="Proteomes" id="UP000029393">
    <property type="component" value="Unassembled WGS sequence"/>
</dbReference>
<name>A0A091BR80_9GAMM</name>
<dbReference type="STRING" id="1384056.N787_00650"/>
<comment type="caution">
    <text evidence="2">The sequence shown here is derived from an EMBL/GenBank/DDBJ whole genome shotgun (WGS) entry which is preliminary data.</text>
</comment>
<protein>
    <recommendedName>
        <fullName evidence="4">DUF2884 family protein</fullName>
    </recommendedName>
</protein>
<dbReference type="PROSITE" id="PS51257">
    <property type="entry name" value="PROKAR_LIPOPROTEIN"/>
    <property type="match status" value="1"/>
</dbReference>